<evidence type="ECO:0000313" key="2">
    <source>
        <dbReference type="EMBL" id="ELQ32812.1"/>
    </source>
</evidence>
<dbReference type="EMBL" id="JH793062">
    <property type="protein sequence ID" value="ELQ32812.1"/>
    <property type="molecule type" value="Genomic_DNA"/>
</dbReference>
<evidence type="ECO:0000256" key="1">
    <source>
        <dbReference type="SAM" id="MobiDB-lite"/>
    </source>
</evidence>
<dbReference type="AlphaFoldDB" id="A0AA97PFL2"/>
<reference evidence="2" key="1">
    <citation type="journal article" date="2012" name="PLoS Genet.">
        <title>Comparative analysis of the genomes of two field isolates of the rice blast fungus Magnaporthe oryzae.</title>
        <authorList>
            <person name="Xue M."/>
            <person name="Yang J."/>
            <person name="Li Z."/>
            <person name="Hu S."/>
            <person name="Yao N."/>
            <person name="Dean R.A."/>
            <person name="Zhao W."/>
            <person name="Shen M."/>
            <person name="Zhang H."/>
            <person name="Li C."/>
            <person name="Liu L."/>
            <person name="Cao L."/>
            <person name="Xu X."/>
            <person name="Xing Y."/>
            <person name="Hsiang T."/>
            <person name="Zhang Z."/>
            <person name="Xu J.R."/>
            <person name="Peng Y.L."/>
        </authorList>
    </citation>
    <scope>NUCLEOTIDE SEQUENCE</scope>
    <source>
        <strain evidence="2">Y34</strain>
    </source>
</reference>
<feature type="region of interest" description="Disordered" evidence="1">
    <location>
        <begin position="1"/>
        <end position="40"/>
    </location>
</feature>
<name>A0AA97PFL2_PYRO3</name>
<accession>A0AA97PFL2</accession>
<sequence length="40" mass="4259">MGQLTAMENSKGDAGPMLSEKVVNQDAESARHVENGVDKN</sequence>
<proteinExistence type="predicted"/>
<protein>
    <submittedName>
        <fullName evidence="2">Uncharacterized protein</fullName>
    </submittedName>
</protein>
<dbReference type="Proteomes" id="UP000011086">
    <property type="component" value="Unassembled WGS sequence"/>
</dbReference>
<organism evidence="2">
    <name type="scientific">Pyricularia oryzae (strain Y34)</name>
    <name type="common">Rice blast fungus</name>
    <name type="synonym">Magnaporthe oryzae</name>
    <dbReference type="NCBI Taxonomy" id="1143189"/>
    <lineage>
        <taxon>Eukaryota</taxon>
        <taxon>Fungi</taxon>
        <taxon>Dikarya</taxon>
        <taxon>Ascomycota</taxon>
        <taxon>Pezizomycotina</taxon>
        <taxon>Sordariomycetes</taxon>
        <taxon>Sordariomycetidae</taxon>
        <taxon>Magnaporthales</taxon>
        <taxon>Pyriculariaceae</taxon>
        <taxon>Pyricularia</taxon>
    </lineage>
</organism>
<feature type="compositionally biased region" description="Basic and acidic residues" evidence="1">
    <location>
        <begin position="28"/>
        <end position="40"/>
    </location>
</feature>
<gene>
    <name evidence="2" type="ORF">OOU_Y34scaffold01031g8</name>
</gene>